<dbReference type="InterPro" id="IPR004789">
    <property type="entry name" value="Acetalactate_synth_ssu"/>
</dbReference>
<dbReference type="GO" id="GO:1990610">
    <property type="term" value="F:acetolactate synthase regulator activity"/>
    <property type="evidence" value="ECO:0007669"/>
    <property type="project" value="UniProtKB-UniRule"/>
</dbReference>
<proteinExistence type="inferred from homology"/>
<dbReference type="InterPro" id="IPR002912">
    <property type="entry name" value="ACT_dom"/>
</dbReference>
<organism evidence="10 11">
    <name type="scientific">Anaerotignum lactatifermentans DSM 14214</name>
    <dbReference type="NCBI Taxonomy" id="1121323"/>
    <lineage>
        <taxon>Bacteria</taxon>
        <taxon>Bacillati</taxon>
        <taxon>Bacillota</taxon>
        <taxon>Clostridia</taxon>
        <taxon>Lachnospirales</taxon>
        <taxon>Anaerotignaceae</taxon>
        <taxon>Anaerotignum</taxon>
    </lineage>
</organism>
<evidence type="ECO:0000256" key="3">
    <source>
        <dbReference type="ARBA" id="ARBA00006341"/>
    </source>
</evidence>
<evidence type="ECO:0000313" key="10">
    <source>
        <dbReference type="EMBL" id="SHL32002.1"/>
    </source>
</evidence>
<dbReference type="RefSeq" id="WP_072853518.1">
    <property type="nucleotide sequence ID" value="NZ_FRAH01000092.1"/>
</dbReference>
<keyword evidence="11" id="KW-1185">Reference proteome</keyword>
<dbReference type="NCBIfam" id="TIGR00119">
    <property type="entry name" value="acolac_sm"/>
    <property type="match status" value="1"/>
</dbReference>
<name>A0A1M6ZNF0_9FIRM</name>
<dbReference type="EMBL" id="FRAH01000092">
    <property type="protein sequence ID" value="SHL32002.1"/>
    <property type="molecule type" value="Genomic_DNA"/>
</dbReference>
<dbReference type="UniPathway" id="UPA00049">
    <property type="reaction ID" value="UER00059"/>
</dbReference>
<dbReference type="GO" id="GO:0009097">
    <property type="term" value="P:isoleucine biosynthetic process"/>
    <property type="evidence" value="ECO:0007669"/>
    <property type="project" value="UniProtKB-UniRule"/>
</dbReference>
<comment type="catalytic activity">
    <reaction evidence="7 8">
        <text>2 pyruvate + H(+) = (2S)-2-acetolactate + CO2</text>
        <dbReference type="Rhea" id="RHEA:25249"/>
        <dbReference type="ChEBI" id="CHEBI:15361"/>
        <dbReference type="ChEBI" id="CHEBI:15378"/>
        <dbReference type="ChEBI" id="CHEBI:16526"/>
        <dbReference type="ChEBI" id="CHEBI:58476"/>
        <dbReference type="EC" id="2.2.1.6"/>
    </reaction>
</comment>
<comment type="subunit">
    <text evidence="4 8">Dimer of large and small chains.</text>
</comment>
<evidence type="ECO:0000256" key="8">
    <source>
        <dbReference type="RuleBase" id="RU368092"/>
    </source>
</evidence>
<gene>
    <name evidence="10" type="ORF">SAMN02745138_03252</name>
</gene>
<dbReference type="PROSITE" id="PS51671">
    <property type="entry name" value="ACT"/>
    <property type="match status" value="1"/>
</dbReference>
<feature type="domain" description="ACT" evidence="9">
    <location>
        <begin position="14"/>
        <end position="89"/>
    </location>
</feature>
<dbReference type="Proteomes" id="UP000183975">
    <property type="component" value="Unassembled WGS sequence"/>
</dbReference>
<evidence type="ECO:0000256" key="6">
    <source>
        <dbReference type="ARBA" id="ARBA00023304"/>
    </source>
</evidence>
<dbReference type="AlphaFoldDB" id="A0A1M6ZNF0"/>
<dbReference type="PANTHER" id="PTHR30239:SF0">
    <property type="entry name" value="ACETOLACTATE SYNTHASE SMALL SUBUNIT 1, CHLOROPLASTIC"/>
    <property type="match status" value="1"/>
</dbReference>
<keyword evidence="5 8" id="KW-0028">Amino-acid biosynthesis</keyword>
<sequence length="171" mass="19390">MTEIKVNKDAPRQVVRMLVDNQPNVLARISSLFGRRNFNISTITASETHISGLTRITVVTGENDENVLHQIIAQTEKLEVVREIYLLDMKNSVYRELLLVKIRTDKNERSALHEIVDIYRGKIIDLSKNSMIVELTGSPEKLDGFMNMVSCYDIIEVCRTGITGIERGLAE</sequence>
<dbReference type="InterPro" id="IPR027271">
    <property type="entry name" value="Acetolactate_synth/TF_NikR_C"/>
</dbReference>
<dbReference type="PANTHER" id="PTHR30239">
    <property type="entry name" value="ACETOLACTATE SYNTHASE SMALL SUBUNIT"/>
    <property type="match status" value="1"/>
</dbReference>
<evidence type="ECO:0000256" key="5">
    <source>
        <dbReference type="ARBA" id="ARBA00022605"/>
    </source>
</evidence>
<evidence type="ECO:0000256" key="7">
    <source>
        <dbReference type="ARBA" id="ARBA00048670"/>
    </source>
</evidence>
<dbReference type="InterPro" id="IPR054480">
    <property type="entry name" value="AHAS_small-like_ACT"/>
</dbReference>
<evidence type="ECO:0000256" key="4">
    <source>
        <dbReference type="ARBA" id="ARBA00011744"/>
    </source>
</evidence>
<dbReference type="EC" id="2.2.1.6" evidence="8"/>
<dbReference type="Pfam" id="PF10369">
    <property type="entry name" value="ALS_ss_C"/>
    <property type="match status" value="1"/>
</dbReference>
<comment type="pathway">
    <text evidence="2 8">Amino-acid biosynthesis; L-valine biosynthesis; L-valine from pyruvate: step 1/4.</text>
</comment>
<dbReference type="Gene3D" id="3.30.70.1150">
    <property type="entry name" value="ACT-like. Chain A, domain 2"/>
    <property type="match status" value="1"/>
</dbReference>
<dbReference type="InterPro" id="IPR045865">
    <property type="entry name" value="ACT-like_dom_sf"/>
</dbReference>
<reference evidence="10 11" key="1">
    <citation type="submission" date="2016-11" db="EMBL/GenBank/DDBJ databases">
        <authorList>
            <person name="Jaros S."/>
            <person name="Januszkiewicz K."/>
            <person name="Wedrychowicz H."/>
        </authorList>
    </citation>
    <scope>NUCLEOTIDE SEQUENCE [LARGE SCALE GENOMIC DNA]</scope>
    <source>
        <strain evidence="10 11">DSM 14214</strain>
    </source>
</reference>
<keyword evidence="6 8" id="KW-0100">Branched-chain amino acid biosynthesis</keyword>
<evidence type="ECO:0000256" key="2">
    <source>
        <dbReference type="ARBA" id="ARBA00005025"/>
    </source>
</evidence>
<evidence type="ECO:0000259" key="9">
    <source>
        <dbReference type="PROSITE" id="PS51671"/>
    </source>
</evidence>
<dbReference type="NCBIfam" id="NF008864">
    <property type="entry name" value="PRK11895.1"/>
    <property type="match status" value="1"/>
</dbReference>
<protein>
    <recommendedName>
        <fullName evidence="8">Acetolactate synthase small subunit</fullName>
        <shortName evidence="8">AHAS</shortName>
        <shortName evidence="8">ALS</shortName>
        <ecNumber evidence="8">2.2.1.6</ecNumber>
    </recommendedName>
    <alternativeName>
        <fullName evidence="8">Acetohydroxy-acid synthase small subunit</fullName>
    </alternativeName>
</protein>
<dbReference type="InterPro" id="IPR019455">
    <property type="entry name" value="Acetolactate_synth_ssu_C"/>
</dbReference>
<comment type="function">
    <text evidence="8">Catalyzes the conversion of 2 pyruvate molecules into acetolactate in the first common step of the biosynthetic pathway of the branched-amino acids such as leucine, isoleucine, and valine.</text>
</comment>
<comment type="pathway">
    <text evidence="1 8">Amino-acid biosynthesis; L-isoleucine biosynthesis; L-isoleucine from 2-oxobutanoate: step 1/4.</text>
</comment>
<comment type="similarity">
    <text evidence="3 8">Belongs to the acetolactate synthase small subunit family.</text>
</comment>
<evidence type="ECO:0000313" key="11">
    <source>
        <dbReference type="Proteomes" id="UP000183975"/>
    </source>
</evidence>
<evidence type="ECO:0000256" key="1">
    <source>
        <dbReference type="ARBA" id="ARBA00004974"/>
    </source>
</evidence>
<dbReference type="FunFam" id="3.30.70.1150:FF:000001">
    <property type="entry name" value="Acetolactate synthase small subunit"/>
    <property type="match status" value="1"/>
</dbReference>
<dbReference type="GO" id="GO:0005829">
    <property type="term" value="C:cytosol"/>
    <property type="evidence" value="ECO:0007669"/>
    <property type="project" value="TreeGrafter"/>
</dbReference>
<dbReference type="OrthoDB" id="9787365at2"/>
<dbReference type="GO" id="GO:0009099">
    <property type="term" value="P:L-valine biosynthetic process"/>
    <property type="evidence" value="ECO:0007669"/>
    <property type="project" value="UniProtKB-UniRule"/>
</dbReference>
<dbReference type="UniPathway" id="UPA00047">
    <property type="reaction ID" value="UER00055"/>
</dbReference>
<keyword evidence="8" id="KW-0808">Transferase</keyword>
<dbReference type="SUPFAM" id="SSF55021">
    <property type="entry name" value="ACT-like"/>
    <property type="match status" value="2"/>
</dbReference>
<dbReference type="Gene3D" id="3.30.70.260">
    <property type="match status" value="1"/>
</dbReference>
<dbReference type="GO" id="GO:0003984">
    <property type="term" value="F:acetolactate synthase activity"/>
    <property type="evidence" value="ECO:0007669"/>
    <property type="project" value="UniProtKB-UniRule"/>
</dbReference>
<accession>A0A1M6ZNF0</accession>
<dbReference type="Pfam" id="PF22629">
    <property type="entry name" value="ACT_AHAS_ss"/>
    <property type="match status" value="1"/>
</dbReference>